<name>A0A9P5N5S6_9AGAM</name>
<evidence type="ECO:0000256" key="1">
    <source>
        <dbReference type="SAM" id="MobiDB-lite"/>
    </source>
</evidence>
<dbReference type="AlphaFoldDB" id="A0A9P5N5S6"/>
<accession>A0A9P5N5S6</accession>
<dbReference type="InterPro" id="IPR036047">
    <property type="entry name" value="F-box-like_dom_sf"/>
</dbReference>
<keyword evidence="4" id="KW-1185">Reference proteome</keyword>
<dbReference type="InterPro" id="IPR032675">
    <property type="entry name" value="LRR_dom_sf"/>
</dbReference>
<evidence type="ECO:0000259" key="2">
    <source>
        <dbReference type="Pfam" id="PF12937"/>
    </source>
</evidence>
<comment type="caution">
    <text evidence="3">The sequence shown here is derived from an EMBL/GenBank/DDBJ whole genome shotgun (WGS) entry which is preliminary data.</text>
</comment>
<protein>
    <recommendedName>
        <fullName evidence="2">F-box domain-containing protein</fullName>
    </recommendedName>
</protein>
<dbReference type="Pfam" id="PF12937">
    <property type="entry name" value="F-box-like"/>
    <property type="match status" value="1"/>
</dbReference>
<dbReference type="EMBL" id="WHVB01000001">
    <property type="protein sequence ID" value="KAF8486839.1"/>
    <property type="molecule type" value="Genomic_DNA"/>
</dbReference>
<dbReference type="OrthoDB" id="2884925at2759"/>
<dbReference type="SUPFAM" id="SSF81383">
    <property type="entry name" value="F-box domain"/>
    <property type="match status" value="1"/>
</dbReference>
<dbReference type="Gene3D" id="3.80.10.10">
    <property type="entry name" value="Ribonuclease Inhibitor"/>
    <property type="match status" value="1"/>
</dbReference>
<feature type="region of interest" description="Disordered" evidence="1">
    <location>
        <begin position="1"/>
        <end position="23"/>
    </location>
</feature>
<evidence type="ECO:0000313" key="3">
    <source>
        <dbReference type="EMBL" id="KAF8486839.1"/>
    </source>
</evidence>
<reference evidence="3" key="1">
    <citation type="submission" date="2019-10" db="EMBL/GenBank/DDBJ databases">
        <authorList>
            <consortium name="DOE Joint Genome Institute"/>
            <person name="Kuo A."/>
            <person name="Miyauchi S."/>
            <person name="Kiss E."/>
            <person name="Drula E."/>
            <person name="Kohler A."/>
            <person name="Sanchez-Garcia M."/>
            <person name="Andreopoulos B."/>
            <person name="Barry K.W."/>
            <person name="Bonito G."/>
            <person name="Buee M."/>
            <person name="Carver A."/>
            <person name="Chen C."/>
            <person name="Cichocki N."/>
            <person name="Clum A."/>
            <person name="Culley D."/>
            <person name="Crous P.W."/>
            <person name="Fauchery L."/>
            <person name="Girlanda M."/>
            <person name="Hayes R."/>
            <person name="Keri Z."/>
            <person name="LaButti K."/>
            <person name="Lipzen A."/>
            <person name="Lombard V."/>
            <person name="Magnuson J."/>
            <person name="Maillard F."/>
            <person name="Morin E."/>
            <person name="Murat C."/>
            <person name="Nolan M."/>
            <person name="Ohm R."/>
            <person name="Pangilinan J."/>
            <person name="Pereira M."/>
            <person name="Perotto S."/>
            <person name="Peter M."/>
            <person name="Riley R."/>
            <person name="Sitrit Y."/>
            <person name="Stielow B."/>
            <person name="Szollosi G."/>
            <person name="Zifcakova L."/>
            <person name="Stursova M."/>
            <person name="Spatafora J.W."/>
            <person name="Tedersoo L."/>
            <person name="Vaario L.-M."/>
            <person name="Yamada A."/>
            <person name="Yan M."/>
            <person name="Wang P."/>
            <person name="Xu J."/>
            <person name="Bruns T."/>
            <person name="Baldrian P."/>
            <person name="Vilgalys R."/>
            <person name="Henrissat B."/>
            <person name="Grigoriev I.V."/>
            <person name="Hibbett D."/>
            <person name="Nagy L.G."/>
            <person name="Martin F.M."/>
        </authorList>
    </citation>
    <scope>NUCLEOTIDE SEQUENCE</scope>
    <source>
        <strain evidence="3">Prilba</strain>
    </source>
</reference>
<dbReference type="Proteomes" id="UP000759537">
    <property type="component" value="Unassembled WGS sequence"/>
</dbReference>
<feature type="compositionally biased region" description="Low complexity" evidence="1">
    <location>
        <begin position="12"/>
        <end position="23"/>
    </location>
</feature>
<proteinExistence type="predicted"/>
<dbReference type="InterPro" id="IPR001810">
    <property type="entry name" value="F-box_dom"/>
</dbReference>
<reference evidence="3" key="2">
    <citation type="journal article" date="2020" name="Nat. Commun.">
        <title>Large-scale genome sequencing of mycorrhizal fungi provides insights into the early evolution of symbiotic traits.</title>
        <authorList>
            <person name="Miyauchi S."/>
            <person name="Kiss E."/>
            <person name="Kuo A."/>
            <person name="Drula E."/>
            <person name="Kohler A."/>
            <person name="Sanchez-Garcia M."/>
            <person name="Morin E."/>
            <person name="Andreopoulos B."/>
            <person name="Barry K.W."/>
            <person name="Bonito G."/>
            <person name="Buee M."/>
            <person name="Carver A."/>
            <person name="Chen C."/>
            <person name="Cichocki N."/>
            <person name="Clum A."/>
            <person name="Culley D."/>
            <person name="Crous P.W."/>
            <person name="Fauchery L."/>
            <person name="Girlanda M."/>
            <person name="Hayes R.D."/>
            <person name="Keri Z."/>
            <person name="LaButti K."/>
            <person name="Lipzen A."/>
            <person name="Lombard V."/>
            <person name="Magnuson J."/>
            <person name="Maillard F."/>
            <person name="Murat C."/>
            <person name="Nolan M."/>
            <person name="Ohm R.A."/>
            <person name="Pangilinan J."/>
            <person name="Pereira M.F."/>
            <person name="Perotto S."/>
            <person name="Peter M."/>
            <person name="Pfister S."/>
            <person name="Riley R."/>
            <person name="Sitrit Y."/>
            <person name="Stielow J.B."/>
            <person name="Szollosi G."/>
            <person name="Zifcakova L."/>
            <person name="Stursova M."/>
            <person name="Spatafora J.W."/>
            <person name="Tedersoo L."/>
            <person name="Vaario L.M."/>
            <person name="Yamada A."/>
            <person name="Yan M."/>
            <person name="Wang P."/>
            <person name="Xu J."/>
            <person name="Bruns T."/>
            <person name="Baldrian P."/>
            <person name="Vilgalys R."/>
            <person name="Dunand C."/>
            <person name="Henrissat B."/>
            <person name="Grigoriev I.V."/>
            <person name="Hibbett D."/>
            <person name="Nagy L.G."/>
            <person name="Martin F.M."/>
        </authorList>
    </citation>
    <scope>NUCLEOTIDE SEQUENCE</scope>
    <source>
        <strain evidence="3">Prilba</strain>
    </source>
</reference>
<dbReference type="SUPFAM" id="SSF52047">
    <property type="entry name" value="RNI-like"/>
    <property type="match status" value="1"/>
</dbReference>
<gene>
    <name evidence="3" type="ORF">DFH94DRAFT_3617</name>
</gene>
<organism evidence="3 4">
    <name type="scientific">Russula ochroleuca</name>
    <dbReference type="NCBI Taxonomy" id="152965"/>
    <lineage>
        <taxon>Eukaryota</taxon>
        <taxon>Fungi</taxon>
        <taxon>Dikarya</taxon>
        <taxon>Basidiomycota</taxon>
        <taxon>Agaricomycotina</taxon>
        <taxon>Agaricomycetes</taxon>
        <taxon>Russulales</taxon>
        <taxon>Russulaceae</taxon>
        <taxon>Russula</taxon>
    </lineage>
</organism>
<evidence type="ECO:0000313" key="4">
    <source>
        <dbReference type="Proteomes" id="UP000759537"/>
    </source>
</evidence>
<sequence length="651" mass="73496">MRRIFGRHQVQSTTSSTSPTTESDITVHFPPENDVQVSVFSQVFARLESRFNHFRTITHDPNARVAAIYAIDKETGEQLKAVDAAKLPIHSRLTRRNALTPISLLPPEILARVFHFLVFEDPACSREKNLGWIRATHVCQFWHQVALDDSSLWAKISGVSENTKLISEMLARARNAPLVIDIYLRGESGLETLRMFPPHLSHTRELRLHGPSIHNSDGVRGICGREAPALEHFELRALVKSSITSRDLGGTTLFKGRAPRLRTFSLFQILVPWSLIPHGQLTHLNIVLIKEVFTTNIPLCGDLNQLIDLLVNCPGLEILALERCLPSQLAQFPHGQTIHLPRLSRFCLVGSGSCITNLMKMLKLPSSTRLHLHFTSENTSAHNVHPLLPIVSAQLQGPASVEFKNLSLTFGCMYHPLKMTASTSVPASRIHQFQGFEDDTDDNDEFVLSFDEIRELGPRIDLLEGVCKVLPISNLEFLSICAFRSLNWVELFKRCTKLTTLQLIGHRTSSLVRALTTPKVTDTRRGWNWKKRRDSRDRTPGQLASDTAVHAQPPIFPKLKFLSLNGLDFSEKEDLSGILFDVVEKGLRQRKASRKTPLRMLRIDDCAISTRRANALQKLVKEFHWDGKDVFNEYEDADDHDLEMDPLSDSD</sequence>
<feature type="domain" description="F-box" evidence="2">
    <location>
        <begin position="102"/>
        <end position="156"/>
    </location>
</feature>
<dbReference type="Gene3D" id="1.20.1280.50">
    <property type="match status" value="1"/>
</dbReference>